<dbReference type="Proteomes" id="UP000728032">
    <property type="component" value="Unassembled WGS sequence"/>
</dbReference>
<keyword evidence="3" id="KW-1185">Reference proteome</keyword>
<dbReference type="EMBL" id="OC926174">
    <property type="protein sequence ID" value="CAD7656556.1"/>
    <property type="molecule type" value="Genomic_DNA"/>
</dbReference>
<evidence type="ECO:0000256" key="1">
    <source>
        <dbReference type="SAM" id="MobiDB-lite"/>
    </source>
</evidence>
<organism evidence="2">
    <name type="scientific">Oppiella nova</name>
    <dbReference type="NCBI Taxonomy" id="334625"/>
    <lineage>
        <taxon>Eukaryota</taxon>
        <taxon>Metazoa</taxon>
        <taxon>Ecdysozoa</taxon>
        <taxon>Arthropoda</taxon>
        <taxon>Chelicerata</taxon>
        <taxon>Arachnida</taxon>
        <taxon>Acari</taxon>
        <taxon>Acariformes</taxon>
        <taxon>Sarcoptiformes</taxon>
        <taxon>Oribatida</taxon>
        <taxon>Brachypylina</taxon>
        <taxon>Oppioidea</taxon>
        <taxon>Oppiidae</taxon>
        <taxon>Oppiella</taxon>
    </lineage>
</organism>
<dbReference type="AlphaFoldDB" id="A0A7R9QS73"/>
<name>A0A7R9QS73_9ACAR</name>
<evidence type="ECO:0000313" key="2">
    <source>
        <dbReference type="EMBL" id="CAD7656556.1"/>
    </source>
</evidence>
<feature type="region of interest" description="Disordered" evidence="1">
    <location>
        <begin position="118"/>
        <end position="194"/>
    </location>
</feature>
<gene>
    <name evidence="2" type="ORF">ONB1V03_LOCUS13192</name>
</gene>
<proteinExistence type="predicted"/>
<feature type="region of interest" description="Disordered" evidence="1">
    <location>
        <begin position="1"/>
        <end position="22"/>
    </location>
</feature>
<evidence type="ECO:0000313" key="3">
    <source>
        <dbReference type="Proteomes" id="UP000728032"/>
    </source>
</evidence>
<sequence>MDSYASKPQVITSNSNTDTNNNRNIVGNSIDTHITTNSYSMPSTTTTNESFANIGGLTQTTATLTPTTLKNIEESFMEIIPPQSRPHPQEARFVPPLVNIPANYASIHSNYNLNNDLNTSSNNSNSNASDLDMGSDYESNDDSSSRSESQWNAYVDRNNSSANSGSDYNKQTKASPKGRAKSGRKPMRNDKVKD</sequence>
<dbReference type="EMBL" id="CAJPVJ010011349">
    <property type="protein sequence ID" value="CAG2173743.1"/>
    <property type="molecule type" value="Genomic_DNA"/>
</dbReference>
<feature type="compositionally biased region" description="Low complexity" evidence="1">
    <location>
        <begin position="12"/>
        <end position="22"/>
    </location>
</feature>
<feature type="compositionally biased region" description="Low complexity" evidence="1">
    <location>
        <begin position="118"/>
        <end position="132"/>
    </location>
</feature>
<feature type="compositionally biased region" description="Polar residues" evidence="1">
    <location>
        <begin position="157"/>
        <end position="174"/>
    </location>
</feature>
<reference evidence="2" key="1">
    <citation type="submission" date="2020-11" db="EMBL/GenBank/DDBJ databases">
        <authorList>
            <person name="Tran Van P."/>
        </authorList>
    </citation>
    <scope>NUCLEOTIDE SEQUENCE</scope>
</reference>
<feature type="compositionally biased region" description="Basic residues" evidence="1">
    <location>
        <begin position="176"/>
        <end position="186"/>
    </location>
</feature>
<accession>A0A7R9QS73</accession>
<protein>
    <submittedName>
        <fullName evidence="2">Uncharacterized protein</fullName>
    </submittedName>
</protein>